<dbReference type="OMA" id="ICCIYIV"/>
<feature type="domain" description="G-protein coupled receptors family 1 profile" evidence="15">
    <location>
        <begin position="52"/>
        <end position="300"/>
    </location>
</feature>
<comment type="subcellular location">
    <subcellularLocation>
        <location evidence="1">Cell membrane</location>
        <topology evidence="1">Multi-pass membrane protein</topology>
    </subcellularLocation>
</comment>
<dbReference type="InterPro" id="IPR000276">
    <property type="entry name" value="GPCR_Rhodpsn"/>
</dbReference>
<keyword evidence="7" id="KW-0564">Palmitate</keyword>
<evidence type="ECO:0000256" key="14">
    <source>
        <dbReference type="SAM" id="Phobius"/>
    </source>
</evidence>
<evidence type="ECO:0000256" key="3">
    <source>
        <dbReference type="ARBA" id="ARBA00022692"/>
    </source>
</evidence>
<dbReference type="Gene3D" id="1.20.1070.10">
    <property type="entry name" value="Rhodopsin 7-helix transmembrane proteins"/>
    <property type="match status" value="1"/>
</dbReference>
<dbReference type="Ensembl" id="ENSEBUT00000023804.1">
    <property type="protein sequence ID" value="ENSEBUP00000023228.1"/>
    <property type="gene ID" value="ENSEBUG00000014304.1"/>
</dbReference>
<dbReference type="PRINTS" id="PR00237">
    <property type="entry name" value="GPCRRHODOPSN"/>
</dbReference>
<evidence type="ECO:0000256" key="4">
    <source>
        <dbReference type="ARBA" id="ARBA00022989"/>
    </source>
</evidence>
<dbReference type="GO" id="GO:0042923">
    <property type="term" value="F:neuropeptide binding"/>
    <property type="evidence" value="ECO:0007669"/>
    <property type="project" value="TreeGrafter"/>
</dbReference>
<dbReference type="Proteomes" id="UP000694388">
    <property type="component" value="Unplaced"/>
</dbReference>
<dbReference type="PROSITE" id="PS50262">
    <property type="entry name" value="G_PROTEIN_RECEP_F1_2"/>
    <property type="match status" value="1"/>
</dbReference>
<keyword evidence="2" id="KW-1003">Cell membrane</keyword>
<dbReference type="GO" id="GO:0043005">
    <property type="term" value="C:neuron projection"/>
    <property type="evidence" value="ECO:0007669"/>
    <property type="project" value="TreeGrafter"/>
</dbReference>
<keyword evidence="8" id="KW-1015">Disulfide bond</keyword>
<dbReference type="GeneTree" id="ENSGT00940000156819"/>
<evidence type="ECO:0000256" key="6">
    <source>
        <dbReference type="ARBA" id="ARBA00023136"/>
    </source>
</evidence>
<dbReference type="InterPro" id="IPR017452">
    <property type="entry name" value="GPCR_Rhodpsn_7TM"/>
</dbReference>
<feature type="transmembrane region" description="Helical" evidence="14">
    <location>
        <begin position="73"/>
        <end position="97"/>
    </location>
</feature>
<evidence type="ECO:0000256" key="5">
    <source>
        <dbReference type="ARBA" id="ARBA00023040"/>
    </source>
</evidence>
<keyword evidence="3 13" id="KW-0812">Transmembrane</keyword>
<feature type="transmembrane region" description="Helical" evidence="14">
    <location>
        <begin position="195"/>
        <end position="225"/>
    </location>
</feature>
<feature type="transmembrane region" description="Helical" evidence="14">
    <location>
        <begin position="246"/>
        <end position="265"/>
    </location>
</feature>
<feature type="transmembrane region" description="Helical" evidence="14">
    <location>
        <begin position="35"/>
        <end position="61"/>
    </location>
</feature>
<evidence type="ECO:0000256" key="8">
    <source>
        <dbReference type="ARBA" id="ARBA00023157"/>
    </source>
</evidence>
<keyword evidence="11 13" id="KW-0807">Transducer</keyword>
<organism evidence="16 17">
    <name type="scientific">Eptatretus burgeri</name>
    <name type="common">Inshore hagfish</name>
    <dbReference type="NCBI Taxonomy" id="7764"/>
    <lineage>
        <taxon>Eukaryota</taxon>
        <taxon>Metazoa</taxon>
        <taxon>Chordata</taxon>
        <taxon>Craniata</taxon>
        <taxon>Vertebrata</taxon>
        <taxon>Cyclostomata</taxon>
        <taxon>Myxini</taxon>
        <taxon>Myxiniformes</taxon>
        <taxon>Myxinidae</taxon>
        <taxon>Eptatretinae</taxon>
        <taxon>Eptatretus</taxon>
    </lineage>
</organism>
<evidence type="ECO:0000256" key="12">
    <source>
        <dbReference type="ARBA" id="ARBA00023288"/>
    </source>
</evidence>
<dbReference type="InterPro" id="IPR000586">
    <property type="entry name" value="Somatstn_rcpt"/>
</dbReference>
<evidence type="ECO:0000256" key="9">
    <source>
        <dbReference type="ARBA" id="ARBA00023170"/>
    </source>
</evidence>
<keyword evidence="9 13" id="KW-0675">Receptor</keyword>
<comment type="similarity">
    <text evidence="13">Belongs to the G-protein coupled receptor 1 family.</text>
</comment>
<keyword evidence="6 14" id="KW-0472">Membrane</keyword>
<evidence type="ECO:0000256" key="1">
    <source>
        <dbReference type="ARBA" id="ARBA00004651"/>
    </source>
</evidence>
<sequence length="406" mass="45704">MSFGNFSEWSSEVTDSEYEDRNNTVIQLWTTDASTVVICCIYIVVCVIGLTGNSLVIYIILRYAKMKTATNIYILNLAVADELFMLSLPLLATYTAIHYWPFGSLMCRLLLTVDGINMFTSIYCLTVLSFDRYVAVVHPIRSARYRRPSVAKIINAAVWVISLVVIMPIVIYAGTETAEDGGIMCNLMWPHPKSVWSSAFVVYTFLLGFLLPVVSICLCYILIIVKIRVVALKAGWQQRKKSELKITRMVMMVVAVFVICWMPFYVIQLMNVVLQNVDTRLTHPFVILSYANSCANPILYSFLSENFKRLFQRILCLRWLKRGAEDPLDYRAAAPCHRAAPRAEVIEAVAPVVDLSRERVDPPLRAAEGALLEAHGDHPAVLTLTERHDGSLSLRNGVCITRSTAM</sequence>
<evidence type="ECO:0000313" key="16">
    <source>
        <dbReference type="Ensembl" id="ENSEBUP00000023228.1"/>
    </source>
</evidence>
<dbReference type="GO" id="GO:0005886">
    <property type="term" value="C:plasma membrane"/>
    <property type="evidence" value="ECO:0007669"/>
    <property type="project" value="UniProtKB-SubCell"/>
</dbReference>
<evidence type="ECO:0000256" key="10">
    <source>
        <dbReference type="ARBA" id="ARBA00023180"/>
    </source>
</evidence>
<dbReference type="GO" id="GO:0071385">
    <property type="term" value="P:cellular response to glucocorticoid stimulus"/>
    <property type="evidence" value="ECO:0007669"/>
    <property type="project" value="TreeGrafter"/>
</dbReference>
<keyword evidence="4 14" id="KW-1133">Transmembrane helix</keyword>
<protein>
    <submittedName>
        <fullName evidence="16">Somatostatin receptor 1b</fullName>
    </submittedName>
</protein>
<evidence type="ECO:0000256" key="2">
    <source>
        <dbReference type="ARBA" id="ARBA00022475"/>
    </source>
</evidence>
<dbReference type="PANTHER" id="PTHR24229">
    <property type="entry name" value="NEUROPEPTIDES RECEPTOR"/>
    <property type="match status" value="1"/>
</dbReference>
<dbReference type="PANTHER" id="PTHR24229:SF35">
    <property type="entry name" value="SOMATOSTATIN RECEPTOR TYPE 4"/>
    <property type="match status" value="1"/>
</dbReference>
<accession>A0A8C4R2N3</accession>
<dbReference type="Pfam" id="PF00001">
    <property type="entry name" value="7tm_1"/>
    <property type="match status" value="1"/>
</dbReference>
<dbReference type="PROSITE" id="PS00237">
    <property type="entry name" value="G_PROTEIN_RECEP_F1_1"/>
    <property type="match status" value="1"/>
</dbReference>
<dbReference type="SUPFAM" id="SSF81321">
    <property type="entry name" value="Family A G protein-coupled receptor-like"/>
    <property type="match status" value="1"/>
</dbReference>
<reference evidence="16" key="2">
    <citation type="submission" date="2025-09" db="UniProtKB">
        <authorList>
            <consortium name="Ensembl"/>
        </authorList>
    </citation>
    <scope>IDENTIFICATION</scope>
</reference>
<feature type="transmembrane region" description="Helical" evidence="14">
    <location>
        <begin position="150"/>
        <end position="175"/>
    </location>
</feature>
<evidence type="ECO:0000256" key="11">
    <source>
        <dbReference type="ARBA" id="ARBA00023224"/>
    </source>
</evidence>
<dbReference type="AlphaFoldDB" id="A0A8C4R2N3"/>
<feature type="transmembrane region" description="Helical" evidence="14">
    <location>
        <begin position="285"/>
        <end position="303"/>
    </location>
</feature>
<keyword evidence="5 13" id="KW-0297">G-protein coupled receptor</keyword>
<evidence type="ECO:0000256" key="7">
    <source>
        <dbReference type="ARBA" id="ARBA00023139"/>
    </source>
</evidence>
<dbReference type="FunFam" id="1.20.1070.10:FF:000060">
    <property type="entry name" value="Somatostatin receptor type 1"/>
    <property type="match status" value="1"/>
</dbReference>
<dbReference type="SMART" id="SM01381">
    <property type="entry name" value="7TM_GPCR_Srsx"/>
    <property type="match status" value="1"/>
</dbReference>
<name>A0A8C4R2N3_EPTBU</name>
<keyword evidence="17" id="KW-1185">Reference proteome</keyword>
<evidence type="ECO:0000256" key="13">
    <source>
        <dbReference type="RuleBase" id="RU000688"/>
    </source>
</evidence>
<evidence type="ECO:0000259" key="15">
    <source>
        <dbReference type="PROSITE" id="PS50262"/>
    </source>
</evidence>
<evidence type="ECO:0000313" key="17">
    <source>
        <dbReference type="Proteomes" id="UP000694388"/>
    </source>
</evidence>
<dbReference type="GO" id="GO:0004994">
    <property type="term" value="F:somatostatin receptor activity"/>
    <property type="evidence" value="ECO:0007669"/>
    <property type="project" value="InterPro"/>
</dbReference>
<reference evidence="16" key="1">
    <citation type="submission" date="2025-08" db="UniProtKB">
        <authorList>
            <consortium name="Ensembl"/>
        </authorList>
    </citation>
    <scope>IDENTIFICATION</scope>
</reference>
<dbReference type="PRINTS" id="PR00246">
    <property type="entry name" value="SOMATOSTATNR"/>
</dbReference>
<keyword evidence="10" id="KW-0325">Glycoprotein</keyword>
<proteinExistence type="inferred from homology"/>
<feature type="transmembrane region" description="Helical" evidence="14">
    <location>
        <begin position="109"/>
        <end position="130"/>
    </location>
</feature>
<keyword evidence="12" id="KW-0449">Lipoprotein</keyword>